<keyword evidence="2" id="KW-1185">Reference proteome</keyword>
<dbReference type="Pfam" id="PF13489">
    <property type="entry name" value="Methyltransf_23"/>
    <property type="match status" value="1"/>
</dbReference>
<proteinExistence type="predicted"/>
<dbReference type="GO" id="GO:0032259">
    <property type="term" value="P:methylation"/>
    <property type="evidence" value="ECO:0007669"/>
    <property type="project" value="UniProtKB-KW"/>
</dbReference>
<dbReference type="Gene3D" id="3.40.50.150">
    <property type="entry name" value="Vaccinia Virus protein VP39"/>
    <property type="match status" value="1"/>
</dbReference>
<name>A0ABX5YUA7_9PLAN</name>
<organism evidence="1 2">
    <name type="scientific">Gimesia maris</name>
    <dbReference type="NCBI Taxonomy" id="122"/>
    <lineage>
        <taxon>Bacteria</taxon>
        <taxon>Pseudomonadati</taxon>
        <taxon>Planctomycetota</taxon>
        <taxon>Planctomycetia</taxon>
        <taxon>Planctomycetales</taxon>
        <taxon>Planctomycetaceae</taxon>
        <taxon>Gimesia</taxon>
    </lineage>
</organism>
<protein>
    <submittedName>
        <fullName evidence="1">Bifunctional 3-demethylubiquinone-9 3-methyltransferase/ 2-octaprenyl-6-hydroxy phenol methylase</fullName>
    </submittedName>
</protein>
<gene>
    <name evidence="1" type="ORF">GmarT_52780</name>
</gene>
<accession>A0ABX5YUA7</accession>
<dbReference type="RefSeq" id="WP_044238570.1">
    <property type="nucleotide sequence ID" value="NZ_CP042910.1"/>
</dbReference>
<keyword evidence="1" id="KW-0808">Transferase</keyword>
<dbReference type="InterPro" id="IPR029063">
    <property type="entry name" value="SAM-dependent_MTases_sf"/>
</dbReference>
<sequence>MTEPTSDDKRHFQENDQGIYQPVIAVQHRNDEYDEKGFDTLREMQTKHFWYSGRHRFIEYTLKKMMKSAAGQHNDSLSMIDLGGGCGGWVHYLTDNADYSHCELALGDSSIHALEYAAHYVGPAVKRYQIDLLQLPWKDRWDVVFLLDVLEHIPDDISALQQAYNALRPGGLLFVATPALKFFWTYNDELAHHVRRYSKKEFAVLAGQVGFDLRLTRYFMFLLSPLLYLSRIKSPDYKNMNAVEIRKLLVQTHRVPAPPVNAALKTIFHLETPAGVWIPFPWGTSILGVFQKPIEEQQ</sequence>
<dbReference type="EMBL" id="CP042910">
    <property type="protein sequence ID" value="QEG19379.1"/>
    <property type="molecule type" value="Genomic_DNA"/>
</dbReference>
<dbReference type="SUPFAM" id="SSF53335">
    <property type="entry name" value="S-adenosyl-L-methionine-dependent methyltransferases"/>
    <property type="match status" value="1"/>
</dbReference>
<evidence type="ECO:0000313" key="1">
    <source>
        <dbReference type="EMBL" id="QEG19379.1"/>
    </source>
</evidence>
<dbReference type="Proteomes" id="UP000322887">
    <property type="component" value="Chromosome"/>
</dbReference>
<keyword evidence="1" id="KW-0489">Methyltransferase</keyword>
<dbReference type="GeneID" id="98649717"/>
<dbReference type="GO" id="GO:0008168">
    <property type="term" value="F:methyltransferase activity"/>
    <property type="evidence" value="ECO:0007669"/>
    <property type="project" value="UniProtKB-KW"/>
</dbReference>
<evidence type="ECO:0000313" key="2">
    <source>
        <dbReference type="Proteomes" id="UP000322887"/>
    </source>
</evidence>
<reference evidence="1 2" key="1">
    <citation type="submission" date="2019-08" db="EMBL/GenBank/DDBJ databases">
        <title>Deep-cultivation of Planctomycetes and their phenomic and genomic characterization uncovers novel biology.</title>
        <authorList>
            <person name="Wiegand S."/>
            <person name="Jogler M."/>
            <person name="Boedeker C."/>
            <person name="Pinto D."/>
            <person name="Vollmers J."/>
            <person name="Rivas-Marin E."/>
            <person name="Kohn T."/>
            <person name="Peeters S.H."/>
            <person name="Heuer A."/>
            <person name="Rast P."/>
            <person name="Oberbeckmann S."/>
            <person name="Bunk B."/>
            <person name="Jeske O."/>
            <person name="Meyerdierks A."/>
            <person name="Storesund J.E."/>
            <person name="Kallscheuer N."/>
            <person name="Luecker S."/>
            <person name="Lage O.M."/>
            <person name="Pohl T."/>
            <person name="Merkel B.J."/>
            <person name="Hornburger P."/>
            <person name="Mueller R.-W."/>
            <person name="Bruemmer F."/>
            <person name="Labrenz M."/>
            <person name="Spormann A.M."/>
            <person name="Op den Camp H."/>
            <person name="Overmann J."/>
            <person name="Amann R."/>
            <person name="Jetten M.S.M."/>
            <person name="Mascher T."/>
            <person name="Medema M.H."/>
            <person name="Devos D.P."/>
            <person name="Kaster A.-K."/>
            <person name="Ovreas L."/>
            <person name="Rohde M."/>
            <person name="Galperin M.Y."/>
            <person name="Jogler C."/>
        </authorList>
    </citation>
    <scope>NUCLEOTIDE SEQUENCE [LARGE SCALE GENOMIC DNA]</scope>
    <source>
        <strain evidence="1 2">DSM 8797</strain>
    </source>
</reference>
<dbReference type="CDD" id="cd02440">
    <property type="entry name" value="AdoMet_MTases"/>
    <property type="match status" value="1"/>
</dbReference>
<dbReference type="PANTHER" id="PTHR43861">
    <property type="entry name" value="TRANS-ACONITATE 2-METHYLTRANSFERASE-RELATED"/>
    <property type="match status" value="1"/>
</dbReference>